<organism evidence="2 3">
    <name type="scientific">Pseudooceanicola spongiae</name>
    <dbReference type="NCBI Taxonomy" id="2613965"/>
    <lineage>
        <taxon>Bacteria</taxon>
        <taxon>Pseudomonadati</taxon>
        <taxon>Pseudomonadota</taxon>
        <taxon>Alphaproteobacteria</taxon>
        <taxon>Rhodobacterales</taxon>
        <taxon>Paracoccaceae</taxon>
        <taxon>Pseudooceanicola</taxon>
    </lineage>
</organism>
<gene>
    <name evidence="2" type="ORF">F3W81_16805</name>
</gene>
<dbReference type="KEGG" id="pshq:F3W81_16805"/>
<evidence type="ECO:0000259" key="1">
    <source>
        <dbReference type="Pfam" id="PF06527"/>
    </source>
</evidence>
<protein>
    <recommendedName>
        <fullName evidence="1">TniQ domain-containing protein</fullName>
    </recommendedName>
</protein>
<dbReference type="InterPro" id="IPR009492">
    <property type="entry name" value="TniQ"/>
</dbReference>
<name>A0A7L9WTB9_9RHOB</name>
<evidence type="ECO:0000313" key="2">
    <source>
        <dbReference type="EMBL" id="QOL82340.1"/>
    </source>
</evidence>
<reference evidence="2 3" key="1">
    <citation type="submission" date="2019-10" db="EMBL/GenBank/DDBJ databases">
        <title>Pseudopuniceibacterium sp. HQ09 islated from Antarctica.</title>
        <authorList>
            <person name="Liao L."/>
            <person name="Su S."/>
            <person name="Chen B."/>
            <person name="Yu Y."/>
        </authorList>
    </citation>
    <scope>NUCLEOTIDE SEQUENCE [LARGE SCALE GENOMIC DNA]</scope>
    <source>
        <strain evidence="2 3">HQ09</strain>
    </source>
</reference>
<dbReference type="EMBL" id="CP045201">
    <property type="protein sequence ID" value="QOL82340.1"/>
    <property type="molecule type" value="Genomic_DNA"/>
</dbReference>
<dbReference type="Pfam" id="PF06527">
    <property type="entry name" value="TniQ"/>
    <property type="match status" value="1"/>
</dbReference>
<proteinExistence type="predicted"/>
<accession>A0A7L9WTB9</accession>
<feature type="domain" description="TniQ" evidence="1">
    <location>
        <begin position="12"/>
        <end position="149"/>
    </location>
</feature>
<sequence>MWSGSLPNSISIRPEPQPREGVVSFVSRAAGIRGLSLSGFCNELGLSTKRLINLDDRQTKVIAEMFGLQDPALQELLSWSPQPLASVQVRFREEDFVSRALINPVVRGCPACLREDIDSSTVTPQGQMVMRGDWQLRYVEVCLRHGQALVPLWNIASPLTRYDFATCLRSITDDVVTGRLDQPHQPITSYDLWLDDRLSSGTDLTWLSTHPIDTAAKFCQLLGAEIIQFIPGGSDSKRSAREVGFDCARQGPDALTETLLDVAGKVDGPQFSPQKAFGRLYRWLSQEMANDTRCDPYRDILREVIFKTWAIPAGETILGTSLSTPRLYSVLTAAKEIGRSAPTTRQILEHVGIVDFGDDRHNARLTFDATLARPAIAQAKRLVIATAMRKRLGVSSSQFEILIRQNVIQPVVPQAVSKLQWDTADADALLDELTKDAITVDVDDANWLPLGVAAGRARVDIKQAIYAARKGLVQVGRHPGLVGYTSLYVLWSDMNKLRGDKPDVKTLGVFAREVGLNENGAMPALFNAGHISATELFNPATRRNGLYVTDADIAAFHAKFTTLKLLSMRKKMDGRVLTRRLREVGVYRFAPDGQDFGPIYLLDDVRGALL</sequence>
<keyword evidence="3" id="KW-1185">Reference proteome</keyword>
<dbReference type="AlphaFoldDB" id="A0A7L9WTB9"/>
<dbReference type="Proteomes" id="UP000594118">
    <property type="component" value="Chromosome"/>
</dbReference>
<evidence type="ECO:0000313" key="3">
    <source>
        <dbReference type="Proteomes" id="UP000594118"/>
    </source>
</evidence>